<dbReference type="WBParaSite" id="PSAMB.scaffold376size54081.g5122.t1">
    <property type="protein sequence ID" value="PSAMB.scaffold376size54081.g5122.t1"/>
    <property type="gene ID" value="PSAMB.scaffold376size54081.g5122"/>
</dbReference>
<evidence type="ECO:0000256" key="1">
    <source>
        <dbReference type="ARBA" id="ARBA00022723"/>
    </source>
</evidence>
<evidence type="ECO:0000259" key="9">
    <source>
        <dbReference type="PROSITE" id="PS50157"/>
    </source>
</evidence>
<feature type="compositionally biased region" description="Basic residues" evidence="7">
    <location>
        <begin position="366"/>
        <end position="376"/>
    </location>
</feature>
<feature type="domain" description="C2H2-type" evidence="9">
    <location>
        <begin position="447"/>
        <end position="476"/>
    </location>
</feature>
<dbReference type="InterPro" id="IPR003604">
    <property type="entry name" value="Matrin/U1-like-C_Znf_C2H2"/>
</dbReference>
<feature type="compositionally biased region" description="Low complexity" evidence="7">
    <location>
        <begin position="401"/>
        <end position="413"/>
    </location>
</feature>
<feature type="region of interest" description="Disordered" evidence="7">
    <location>
        <begin position="276"/>
        <end position="302"/>
    </location>
</feature>
<keyword evidence="2 5" id="KW-0863">Zinc-finger</keyword>
<name>A0A914WCH6_9BILA</name>
<dbReference type="InterPro" id="IPR054076">
    <property type="entry name" value="ZUO1-like_ZHD"/>
</dbReference>
<dbReference type="InterPro" id="IPR022755">
    <property type="entry name" value="Znf_C2H2_jaz"/>
</dbReference>
<dbReference type="InterPro" id="IPR001623">
    <property type="entry name" value="DnaJ_domain"/>
</dbReference>
<dbReference type="SMART" id="SM00355">
    <property type="entry name" value="ZnF_C2H2"/>
    <property type="match status" value="2"/>
</dbReference>
<sequence>MKCHYEVLEVERDASDDDIKKAYRKLALKWHPDKNPDNIDECTKYFAVIQQAYDVLSDNHERAWYDRHREDILRGGLGEHYKDDSLNLFPYFTSTCYSGFGDDDKGFYTVYRGVFETLSHEDLDYIEKPEEGMFPSFGKSDSSYEEIVGRFYGFWQSYATAKSYAWLDKYDTREAPNRQVARAMEKENKKLRDAGRKARNEEVRELVAYVRKRDKRLAAYRKVLEERRAEQEVRAAENRKQQIRDRLKQMEVYQEASYENTEERELHLREIESALAAEFGDGSDDDSKSGDDEEEEEDEPLYCIACEKAFKTPKAMENHEKSKKHKEIVAELKKHMQAEDAALLDGSDVDDATAAVDNPPTGGGGKKSKRQKRNQRKKADEAEDAEDDSVKESTADDNDDSLQSSDQPPSDSTDQTHEQSHTNGVVGASDSTAKQKHTPVAADQKSGNCETCGEVFDSRSKLFKHLTDSGHAKLKRSAGTTNFGSDAHKSYCLNERRARAGPEKWRTQDTGEAAFVAKRHDRLWRSAL</sequence>
<keyword evidence="6" id="KW-0175">Coiled coil</keyword>
<evidence type="ECO:0000259" key="8">
    <source>
        <dbReference type="PROSITE" id="PS50076"/>
    </source>
</evidence>
<evidence type="ECO:0000256" key="4">
    <source>
        <dbReference type="ARBA" id="ARBA00074367"/>
    </source>
</evidence>
<dbReference type="SUPFAM" id="SSF46565">
    <property type="entry name" value="Chaperone J-domain"/>
    <property type="match status" value="1"/>
</dbReference>
<dbReference type="PROSITE" id="PS50157">
    <property type="entry name" value="ZINC_FINGER_C2H2_2"/>
    <property type="match status" value="1"/>
</dbReference>
<dbReference type="PROSITE" id="PS00028">
    <property type="entry name" value="ZINC_FINGER_C2H2_1"/>
    <property type="match status" value="2"/>
</dbReference>
<accession>A0A914WCH6</accession>
<dbReference type="Proteomes" id="UP000887566">
    <property type="component" value="Unplaced"/>
</dbReference>
<dbReference type="PRINTS" id="PR00625">
    <property type="entry name" value="JDOMAIN"/>
</dbReference>
<keyword evidence="10" id="KW-1185">Reference proteome</keyword>
<dbReference type="Pfam" id="PF12171">
    <property type="entry name" value="zf-C2H2_jaz"/>
    <property type="match status" value="1"/>
</dbReference>
<evidence type="ECO:0000256" key="3">
    <source>
        <dbReference type="ARBA" id="ARBA00022833"/>
    </source>
</evidence>
<dbReference type="GO" id="GO:0008270">
    <property type="term" value="F:zinc ion binding"/>
    <property type="evidence" value="ECO:0007669"/>
    <property type="project" value="UniProtKB-KW"/>
</dbReference>
<keyword evidence="1" id="KW-0479">Metal-binding</keyword>
<dbReference type="PANTHER" id="PTHR44029:SF1">
    <property type="entry name" value="DNAJ HOMOLOG SUBFAMILY C MEMBER 21"/>
    <property type="match status" value="1"/>
</dbReference>
<dbReference type="SMART" id="SM00271">
    <property type="entry name" value="DnaJ"/>
    <property type="match status" value="1"/>
</dbReference>
<dbReference type="PROSITE" id="PS00636">
    <property type="entry name" value="DNAJ_1"/>
    <property type="match status" value="1"/>
</dbReference>
<dbReference type="Pfam" id="PF00226">
    <property type="entry name" value="DnaJ"/>
    <property type="match status" value="1"/>
</dbReference>
<dbReference type="Gene3D" id="3.30.160.60">
    <property type="entry name" value="Classic Zinc Finger"/>
    <property type="match status" value="1"/>
</dbReference>
<dbReference type="SUPFAM" id="SSF57667">
    <property type="entry name" value="beta-beta-alpha zinc fingers"/>
    <property type="match status" value="1"/>
</dbReference>
<dbReference type="PANTHER" id="PTHR44029">
    <property type="entry name" value="DNAJ HOMOLOG SUBFAMILY C MEMBER 21"/>
    <property type="match status" value="1"/>
</dbReference>
<evidence type="ECO:0000256" key="2">
    <source>
        <dbReference type="ARBA" id="ARBA00022771"/>
    </source>
</evidence>
<evidence type="ECO:0000313" key="11">
    <source>
        <dbReference type="WBParaSite" id="PSAMB.scaffold376size54081.g5122.t1"/>
    </source>
</evidence>
<dbReference type="InterPro" id="IPR013087">
    <property type="entry name" value="Znf_C2H2_type"/>
</dbReference>
<feature type="compositionally biased region" description="Acidic residues" evidence="7">
    <location>
        <begin position="291"/>
        <end position="300"/>
    </location>
</feature>
<dbReference type="InterPro" id="IPR018253">
    <property type="entry name" value="DnaJ_domain_CS"/>
</dbReference>
<dbReference type="InterPro" id="IPR051964">
    <property type="entry name" value="Chaperone_stress_response"/>
</dbReference>
<dbReference type="FunFam" id="1.10.287.110:FF:000046">
    <property type="entry name" value="dnaJ homolog subfamily C member 21"/>
    <property type="match status" value="1"/>
</dbReference>
<feature type="coiled-coil region" evidence="6">
    <location>
        <begin position="181"/>
        <end position="253"/>
    </location>
</feature>
<dbReference type="InterPro" id="IPR036236">
    <property type="entry name" value="Znf_C2H2_sf"/>
</dbReference>
<protein>
    <recommendedName>
        <fullName evidence="4">DnaJ homolog subfamily C member 21</fullName>
    </recommendedName>
</protein>
<feature type="region of interest" description="Disordered" evidence="7">
    <location>
        <begin position="339"/>
        <end position="449"/>
    </location>
</feature>
<dbReference type="GO" id="GO:0003676">
    <property type="term" value="F:nucleic acid binding"/>
    <property type="evidence" value="ECO:0007669"/>
    <property type="project" value="InterPro"/>
</dbReference>
<proteinExistence type="predicted"/>
<organism evidence="10 11">
    <name type="scientific">Plectus sambesii</name>
    <dbReference type="NCBI Taxonomy" id="2011161"/>
    <lineage>
        <taxon>Eukaryota</taxon>
        <taxon>Metazoa</taxon>
        <taxon>Ecdysozoa</taxon>
        <taxon>Nematoda</taxon>
        <taxon>Chromadorea</taxon>
        <taxon>Plectida</taxon>
        <taxon>Plectina</taxon>
        <taxon>Plectoidea</taxon>
        <taxon>Plectidae</taxon>
        <taxon>Plectus</taxon>
    </lineage>
</organism>
<keyword evidence="3" id="KW-0862">Zinc</keyword>
<dbReference type="AlphaFoldDB" id="A0A914WCH6"/>
<evidence type="ECO:0000256" key="5">
    <source>
        <dbReference type="PROSITE-ProRule" id="PRU00042"/>
    </source>
</evidence>
<dbReference type="PROSITE" id="PS50076">
    <property type="entry name" value="DNAJ_2"/>
    <property type="match status" value="1"/>
</dbReference>
<reference evidence="11" key="1">
    <citation type="submission" date="2022-11" db="UniProtKB">
        <authorList>
            <consortium name="WormBaseParasite"/>
        </authorList>
    </citation>
    <scope>IDENTIFICATION</scope>
</reference>
<feature type="domain" description="J" evidence="8">
    <location>
        <begin position="3"/>
        <end position="69"/>
    </location>
</feature>
<evidence type="ECO:0000256" key="7">
    <source>
        <dbReference type="SAM" id="MobiDB-lite"/>
    </source>
</evidence>
<evidence type="ECO:0000256" key="6">
    <source>
        <dbReference type="SAM" id="Coils"/>
    </source>
</evidence>
<dbReference type="GO" id="GO:0005737">
    <property type="term" value="C:cytoplasm"/>
    <property type="evidence" value="ECO:0007669"/>
    <property type="project" value="TreeGrafter"/>
</dbReference>
<evidence type="ECO:0000313" key="10">
    <source>
        <dbReference type="Proteomes" id="UP000887566"/>
    </source>
</evidence>
<dbReference type="InterPro" id="IPR036869">
    <property type="entry name" value="J_dom_sf"/>
</dbReference>
<dbReference type="Gene3D" id="1.10.287.110">
    <property type="entry name" value="DnaJ domain"/>
    <property type="match status" value="1"/>
</dbReference>
<dbReference type="SMART" id="SM00451">
    <property type="entry name" value="ZnF_U1"/>
    <property type="match status" value="1"/>
</dbReference>
<dbReference type="Pfam" id="PF21884">
    <property type="entry name" value="ZUO1-like_ZHD"/>
    <property type="match status" value="1"/>
</dbReference>
<dbReference type="CDD" id="cd06257">
    <property type="entry name" value="DnaJ"/>
    <property type="match status" value="1"/>
</dbReference>